<feature type="transmembrane region" description="Helical" evidence="2">
    <location>
        <begin position="442"/>
        <end position="463"/>
    </location>
</feature>
<feature type="transmembrane region" description="Helical" evidence="2">
    <location>
        <begin position="483"/>
        <end position="509"/>
    </location>
</feature>
<dbReference type="InterPro" id="IPR026961">
    <property type="entry name" value="PGG_dom"/>
</dbReference>
<feature type="transmembrane region" description="Helical" evidence="2">
    <location>
        <begin position="515"/>
        <end position="534"/>
    </location>
</feature>
<protein>
    <recommendedName>
        <fullName evidence="3">PGG domain-containing protein</fullName>
    </recommendedName>
</protein>
<dbReference type="PROSITE" id="PS50088">
    <property type="entry name" value="ANK_REPEAT"/>
    <property type="match status" value="1"/>
</dbReference>
<organism evidence="4 5">
    <name type="scientific">Ambrosia artemisiifolia</name>
    <name type="common">Common ragweed</name>
    <dbReference type="NCBI Taxonomy" id="4212"/>
    <lineage>
        <taxon>Eukaryota</taxon>
        <taxon>Viridiplantae</taxon>
        <taxon>Streptophyta</taxon>
        <taxon>Embryophyta</taxon>
        <taxon>Tracheophyta</taxon>
        <taxon>Spermatophyta</taxon>
        <taxon>Magnoliopsida</taxon>
        <taxon>eudicotyledons</taxon>
        <taxon>Gunneridae</taxon>
        <taxon>Pentapetalae</taxon>
        <taxon>asterids</taxon>
        <taxon>campanulids</taxon>
        <taxon>Asterales</taxon>
        <taxon>Asteraceae</taxon>
        <taxon>Asteroideae</taxon>
        <taxon>Heliantheae alliance</taxon>
        <taxon>Heliantheae</taxon>
        <taxon>Ambrosia</taxon>
    </lineage>
</organism>
<dbReference type="InterPro" id="IPR002110">
    <property type="entry name" value="Ankyrin_rpt"/>
</dbReference>
<evidence type="ECO:0000259" key="3">
    <source>
        <dbReference type="Pfam" id="PF13962"/>
    </source>
</evidence>
<dbReference type="SMART" id="SM00248">
    <property type="entry name" value="ANK"/>
    <property type="match status" value="5"/>
</dbReference>
<dbReference type="PROSITE" id="PS50297">
    <property type="entry name" value="ANK_REP_REGION"/>
    <property type="match status" value="1"/>
</dbReference>
<dbReference type="PANTHER" id="PTHR24177:SF474">
    <property type="entry name" value="ANKYRIN REPEAT-CONTAINING DOMAIN, PGG DOMAIN, ANKYRIN REPEAT-CONTAINING DOMAIN SUPERFAMILY"/>
    <property type="match status" value="1"/>
</dbReference>
<keyword evidence="2" id="KW-0472">Membrane</keyword>
<gene>
    <name evidence="4" type="ORF">M8C21_005581</name>
</gene>
<keyword evidence="1" id="KW-0040">ANK repeat</keyword>
<evidence type="ECO:0000256" key="2">
    <source>
        <dbReference type="SAM" id="Phobius"/>
    </source>
</evidence>
<feature type="transmembrane region" description="Helical" evidence="2">
    <location>
        <begin position="404"/>
        <end position="422"/>
    </location>
</feature>
<feature type="domain" description="PGG" evidence="3">
    <location>
        <begin position="394"/>
        <end position="507"/>
    </location>
</feature>
<feature type="repeat" description="ANK" evidence="1">
    <location>
        <begin position="69"/>
        <end position="101"/>
    </location>
</feature>
<accession>A0AAD5GXN5</accession>
<dbReference type="Pfam" id="PF13962">
    <property type="entry name" value="PGG"/>
    <property type="match status" value="1"/>
</dbReference>
<reference evidence="4" key="1">
    <citation type="submission" date="2022-06" db="EMBL/GenBank/DDBJ databases">
        <title>Uncovering the hologenomic basis of an extraordinary plant invasion.</title>
        <authorList>
            <person name="Bieker V.C."/>
            <person name="Martin M.D."/>
            <person name="Gilbert T."/>
            <person name="Hodgins K."/>
            <person name="Battlay P."/>
            <person name="Petersen B."/>
            <person name="Wilson J."/>
        </authorList>
    </citation>
    <scope>NUCLEOTIDE SEQUENCE</scope>
    <source>
        <strain evidence="4">AA19_3_7</strain>
        <tissue evidence="4">Leaf</tissue>
    </source>
</reference>
<dbReference type="PANTHER" id="PTHR24177">
    <property type="entry name" value="CASKIN"/>
    <property type="match status" value="1"/>
</dbReference>
<keyword evidence="5" id="KW-1185">Reference proteome</keyword>
<sequence>MIRLHAATLKQSFSGVKNILSRNIVTLTDKITINGNTALHVAVGTTKNLDFLENMLSLATLPLDMQNSEGSTLLHVAAIVGNTEAAKLLVKKDSDLLSTMDNEGQTPLARALSNMHTDTYAYLLKLNKHLEQDIEAGHGSSWGLLVNIISSKDYGEAESFFRVNQHMPLTDIDTVLMAIAQNFPSKLNSWERMFVDSTCFYTFLGYQFEAMPKFVAAIKRKQEDYHLAKHLLRDLCNFIKSKSDSGSHHQYYNNAILEATRQNAEEVVKIVVSEFPDAISSTNEHGHNIIQYAVINRSEKVYNLLYQMSEHKNMYKTIKDSFGNNLLHLAARLAPPDKLNHISGAALQIQSELQWFKEVKGFVCALNIIQKNSDRETPQMVFTREHKDLVIEGEKWMKETAQSYTITAALITTIVFAAAITVPGGNKQDNGLPEFTSKSAFTVFAISDAISLFTSATSLLMFLSILTARFSEKDFLLKLPTKLMIGLTTLFISTTAMLVAFGATLYLMFCQNNPQILVPVAALTCLPIACFVTLQFPLIKDLMTSTYGHSIFGKKSSIPFY</sequence>
<dbReference type="InterPro" id="IPR036770">
    <property type="entry name" value="Ankyrin_rpt-contain_sf"/>
</dbReference>
<name>A0AAD5GXN5_AMBAR</name>
<evidence type="ECO:0000313" key="4">
    <source>
        <dbReference type="EMBL" id="KAI7755413.1"/>
    </source>
</evidence>
<comment type="caution">
    <text evidence="4">The sequence shown here is derived from an EMBL/GenBank/DDBJ whole genome shotgun (WGS) entry which is preliminary data.</text>
</comment>
<keyword evidence="2" id="KW-1133">Transmembrane helix</keyword>
<dbReference type="GO" id="GO:0016020">
    <property type="term" value="C:membrane"/>
    <property type="evidence" value="ECO:0007669"/>
    <property type="project" value="TreeGrafter"/>
</dbReference>
<dbReference type="Proteomes" id="UP001206925">
    <property type="component" value="Unassembled WGS sequence"/>
</dbReference>
<evidence type="ECO:0000313" key="5">
    <source>
        <dbReference type="Proteomes" id="UP001206925"/>
    </source>
</evidence>
<evidence type="ECO:0000256" key="1">
    <source>
        <dbReference type="PROSITE-ProRule" id="PRU00023"/>
    </source>
</evidence>
<dbReference type="Gene3D" id="1.25.40.20">
    <property type="entry name" value="Ankyrin repeat-containing domain"/>
    <property type="match status" value="2"/>
</dbReference>
<dbReference type="AlphaFoldDB" id="A0AAD5GXN5"/>
<dbReference type="EMBL" id="JAMZMK010001144">
    <property type="protein sequence ID" value="KAI7755413.1"/>
    <property type="molecule type" value="Genomic_DNA"/>
</dbReference>
<proteinExistence type="predicted"/>
<dbReference type="SUPFAM" id="SSF48403">
    <property type="entry name" value="Ankyrin repeat"/>
    <property type="match status" value="1"/>
</dbReference>
<dbReference type="Pfam" id="PF12796">
    <property type="entry name" value="Ank_2"/>
    <property type="match status" value="1"/>
</dbReference>
<keyword evidence="2" id="KW-0812">Transmembrane</keyword>